<dbReference type="InterPro" id="IPR001920">
    <property type="entry name" value="Asp/Glu_race"/>
</dbReference>
<evidence type="ECO:0000313" key="3">
    <source>
        <dbReference type="EMBL" id="RAQ29764.1"/>
    </source>
</evidence>
<dbReference type="NCBIfam" id="TIGR00035">
    <property type="entry name" value="asp_race"/>
    <property type="match status" value="1"/>
</dbReference>
<dbReference type="InterPro" id="IPR004380">
    <property type="entry name" value="Asp_race"/>
</dbReference>
<dbReference type="Proteomes" id="UP000249377">
    <property type="component" value="Unassembled WGS sequence"/>
</dbReference>
<gene>
    <name evidence="3" type="ORF">DPQ25_05565</name>
</gene>
<keyword evidence="4" id="KW-1185">Reference proteome</keyword>
<dbReference type="EMBL" id="QLYR01000002">
    <property type="protein sequence ID" value="RAQ29764.1"/>
    <property type="molecule type" value="Genomic_DNA"/>
</dbReference>
<dbReference type="RefSeq" id="WP_112332193.1">
    <property type="nucleotide sequence ID" value="NZ_QLYR01000002.1"/>
</dbReference>
<name>A0A328UIE7_9FIRM</name>
<dbReference type="AlphaFoldDB" id="A0A328UIE7"/>
<proteinExistence type="inferred from homology"/>
<evidence type="ECO:0000256" key="2">
    <source>
        <dbReference type="ARBA" id="ARBA00023235"/>
    </source>
</evidence>
<organism evidence="3 4">
    <name type="scientific">Hydrogeniiclostridium mannosilyticum</name>
    <dbReference type="NCBI Taxonomy" id="2764322"/>
    <lineage>
        <taxon>Bacteria</taxon>
        <taxon>Bacillati</taxon>
        <taxon>Bacillota</taxon>
        <taxon>Clostridia</taxon>
        <taxon>Eubacteriales</taxon>
        <taxon>Acutalibacteraceae</taxon>
        <taxon>Hydrogeniiclostridium</taxon>
    </lineage>
</organism>
<dbReference type="InterPro" id="IPR015942">
    <property type="entry name" value="Asp/Glu/hydantoin_racemase"/>
</dbReference>
<evidence type="ECO:0000313" key="4">
    <source>
        <dbReference type="Proteomes" id="UP000249377"/>
    </source>
</evidence>
<dbReference type="Gene3D" id="3.40.50.1860">
    <property type="match status" value="2"/>
</dbReference>
<dbReference type="PANTHER" id="PTHR21198:SF7">
    <property type="entry name" value="ASPARTATE-GLUTAMATE RACEMASE FAMILY"/>
    <property type="match status" value="1"/>
</dbReference>
<reference evidence="3 4" key="1">
    <citation type="submission" date="2018-06" db="EMBL/GenBank/DDBJ databases">
        <title>Noncontiguous genome sequence of Ruminococcaceae bacterium ASD2818.</title>
        <authorList>
            <person name="Chaplin A.V."/>
            <person name="Sokolova S.R."/>
            <person name="Kochetkova T.O."/>
            <person name="Goltsov A.Y."/>
            <person name="Trofimov D.Y."/>
            <person name="Efimov B.A."/>
        </authorList>
    </citation>
    <scope>NUCLEOTIDE SEQUENCE [LARGE SCALE GENOMIC DNA]</scope>
    <source>
        <strain evidence="3 4">ASD2818</strain>
    </source>
</reference>
<protein>
    <submittedName>
        <fullName evidence="3">Aspartate racemase</fullName>
    </submittedName>
</protein>
<dbReference type="Pfam" id="PF01177">
    <property type="entry name" value="Asp_Glu_race"/>
    <property type="match status" value="1"/>
</dbReference>
<dbReference type="SUPFAM" id="SSF53681">
    <property type="entry name" value="Aspartate/glutamate racemase"/>
    <property type="match status" value="2"/>
</dbReference>
<accession>A0A328UIE7</accession>
<sequence>MENRAPILGIIGGLGPMATAHFLELTVQMTLAGSDQEHLEAIIFDRPSTPDRTAYILDRRRPSPLPQLQQSARQLEALGATCLAIPCITAHYFLPSLTQSVGIPVVNALEQTARLLQKRGVHTAGILGTSGTIQSGLLQDVLGASHIRCVVPDDARQQGIMSVIYDEVKAGRPPSLDKVAAAAAFLRSQGAECNLLACTELSLLKKDYSLGAGILDILEVLAQACVLHCGKPLRPEYQNLITG</sequence>
<keyword evidence="2" id="KW-0413">Isomerase</keyword>
<dbReference type="PANTHER" id="PTHR21198">
    <property type="entry name" value="GLUTAMATE RACEMASE"/>
    <property type="match status" value="1"/>
</dbReference>
<evidence type="ECO:0000256" key="1">
    <source>
        <dbReference type="ARBA" id="ARBA00007847"/>
    </source>
</evidence>
<dbReference type="GO" id="GO:0047661">
    <property type="term" value="F:amino-acid racemase activity"/>
    <property type="evidence" value="ECO:0007669"/>
    <property type="project" value="InterPro"/>
</dbReference>
<comment type="caution">
    <text evidence="3">The sequence shown here is derived from an EMBL/GenBank/DDBJ whole genome shotgun (WGS) entry which is preliminary data.</text>
</comment>
<comment type="similarity">
    <text evidence="1">Belongs to the aspartate/glutamate racemases family.</text>
</comment>